<accession>A0A7V5PMA4</accession>
<name>A0A7V5PMA4_CALAY</name>
<dbReference type="Gene3D" id="3.40.50.1220">
    <property type="entry name" value="TPP-binding domain"/>
    <property type="match status" value="1"/>
</dbReference>
<keyword evidence="3" id="KW-0408">Iron</keyword>
<dbReference type="InterPro" id="IPR012000">
    <property type="entry name" value="Thiamin_PyroP_enz_cen_dom"/>
</dbReference>
<dbReference type="AlphaFoldDB" id="A0A7V5PMA4"/>
<sequence>MKKEVPKIRPNKNGPLLVKNLQNFTNSRGEPIETKHTMALCRCGASKTKPFCDGTHTSIGFTDEKSPDRIPDKKESYKGKSIIIHDNRGICSHAGFCTANLPAVFRMGVEPWIDPDGADAQDIKRVIRMCPSGALSYSENDKEVNVFFREAEMIVSKNGPYYVRGGIEIVDVNLGDGASQEHYTLCRCGQSGNKPRCDGAHWYAAFKDDEALTISAANRRRERNEPQWVKVAETDELHDGGSKKLNLLAQQILLSRVNGEYGAIEGICSHQGGPLIDGKIEDGVIRCPWHGHPFDPLTGKSLGKDSDLKAFEVEERTDGIYIKITPAKKSGWTVSHVIAETLVNWGVKHVFGMVGHSNLGMAEALRIQEEKGKLKYIGIRHEGAAAFACSGYSKVSGKPAVCFTIAGPGATNLMTGLWDARMDRTPVVAITGQVNTQFFGPGSFQEIGLKEAFQSVAPFSKVVLPDSKHGELTSLALKNAIVRRTVAHLILPDDVQTLDAGTAAPGSPDGRLADARITPSEEAVNLAMYRIRKTKRPVIIVGYGARNDMEAIIAFAEQLRAPVLTTFKA</sequence>
<evidence type="ECO:0000256" key="2">
    <source>
        <dbReference type="ARBA" id="ARBA00022723"/>
    </source>
</evidence>
<proteinExistence type="predicted"/>
<reference evidence="6" key="1">
    <citation type="journal article" date="2020" name="mSystems">
        <title>Genome- and Community-Level Interaction Insights into Carbon Utilization and Element Cycling Functions of Hydrothermarchaeota in Hydrothermal Sediment.</title>
        <authorList>
            <person name="Zhou Z."/>
            <person name="Liu Y."/>
            <person name="Xu W."/>
            <person name="Pan J."/>
            <person name="Luo Z.H."/>
            <person name="Li M."/>
        </authorList>
    </citation>
    <scope>NUCLEOTIDE SEQUENCE [LARGE SCALE GENOMIC DNA]</scope>
    <source>
        <strain evidence="6">HyVt-527</strain>
    </source>
</reference>
<dbReference type="SMART" id="SM00704">
    <property type="entry name" value="ZnF_CDGSH"/>
    <property type="match status" value="2"/>
</dbReference>
<dbReference type="SUPFAM" id="SSF52467">
    <property type="entry name" value="DHS-like NAD/FAD-binding domain"/>
    <property type="match status" value="1"/>
</dbReference>
<dbReference type="CDD" id="cd07039">
    <property type="entry name" value="TPP_PYR_POX"/>
    <property type="match status" value="1"/>
</dbReference>
<dbReference type="PROSITE" id="PS51296">
    <property type="entry name" value="RIESKE"/>
    <property type="match status" value="1"/>
</dbReference>
<dbReference type="InterPro" id="IPR036922">
    <property type="entry name" value="Rieske_2Fe-2S_sf"/>
</dbReference>
<evidence type="ECO:0000256" key="4">
    <source>
        <dbReference type="ARBA" id="ARBA00023014"/>
    </source>
</evidence>
<dbReference type="Pfam" id="PF00205">
    <property type="entry name" value="TPP_enzyme_M"/>
    <property type="match status" value="1"/>
</dbReference>
<organism evidence="6">
    <name type="scientific">Caldithrix abyssi</name>
    <dbReference type="NCBI Taxonomy" id="187145"/>
    <lineage>
        <taxon>Bacteria</taxon>
        <taxon>Pseudomonadati</taxon>
        <taxon>Calditrichota</taxon>
        <taxon>Calditrichia</taxon>
        <taxon>Calditrichales</taxon>
        <taxon>Calditrichaceae</taxon>
        <taxon>Caldithrix</taxon>
    </lineage>
</organism>
<dbReference type="InterPro" id="IPR012001">
    <property type="entry name" value="Thiamin_PyroP_enz_TPP-bd_dom"/>
</dbReference>
<evidence type="ECO:0000313" key="6">
    <source>
        <dbReference type="EMBL" id="HHJ51697.1"/>
    </source>
</evidence>
<dbReference type="Gene3D" id="3.40.50.970">
    <property type="match status" value="1"/>
</dbReference>
<dbReference type="Pfam" id="PF09360">
    <property type="entry name" value="zf-CDGSH"/>
    <property type="match status" value="2"/>
</dbReference>
<dbReference type="GO" id="GO:0051537">
    <property type="term" value="F:2 iron, 2 sulfur cluster binding"/>
    <property type="evidence" value="ECO:0007669"/>
    <property type="project" value="UniProtKB-KW"/>
</dbReference>
<dbReference type="Gene3D" id="3.40.5.90">
    <property type="entry name" value="CDGSH iron-sulfur domain, mitoNEET-type"/>
    <property type="match status" value="2"/>
</dbReference>
<dbReference type="Gene3D" id="2.102.10.10">
    <property type="entry name" value="Rieske [2Fe-2S] iron-sulphur domain"/>
    <property type="match status" value="1"/>
</dbReference>
<dbReference type="GO" id="GO:0030976">
    <property type="term" value="F:thiamine pyrophosphate binding"/>
    <property type="evidence" value="ECO:0007669"/>
    <property type="project" value="InterPro"/>
</dbReference>
<dbReference type="InterPro" id="IPR047210">
    <property type="entry name" value="TPP_PYR_POXB-like"/>
</dbReference>
<dbReference type="EMBL" id="DROD01000050">
    <property type="protein sequence ID" value="HHJ51697.1"/>
    <property type="molecule type" value="Genomic_DNA"/>
</dbReference>
<dbReference type="PANTHER" id="PTHR42981">
    <property type="entry name" value="PYRUVATE DEHYDROGENASE [UBIQUINONE]"/>
    <property type="match status" value="1"/>
</dbReference>
<evidence type="ECO:0000256" key="1">
    <source>
        <dbReference type="ARBA" id="ARBA00022714"/>
    </source>
</evidence>
<dbReference type="GO" id="GO:0005737">
    <property type="term" value="C:cytoplasm"/>
    <property type="evidence" value="ECO:0007669"/>
    <property type="project" value="UniProtKB-ARBA"/>
</dbReference>
<evidence type="ECO:0000259" key="5">
    <source>
        <dbReference type="PROSITE" id="PS51296"/>
    </source>
</evidence>
<protein>
    <recommendedName>
        <fullName evidence="5">Rieske domain-containing protein</fullName>
    </recommendedName>
</protein>
<dbReference type="Pfam" id="PF06902">
    <property type="entry name" value="Fer4_19"/>
    <property type="match status" value="1"/>
</dbReference>
<dbReference type="SUPFAM" id="SSF50022">
    <property type="entry name" value="ISP domain"/>
    <property type="match status" value="1"/>
</dbReference>
<dbReference type="InterPro" id="IPR029035">
    <property type="entry name" value="DHS-like_NAD/FAD-binding_dom"/>
</dbReference>
<dbReference type="PANTHER" id="PTHR42981:SF2">
    <property type="entry name" value="PYRUVATE DEHYDROGENASE [UBIQUINONE]"/>
    <property type="match status" value="1"/>
</dbReference>
<comment type="caution">
    <text evidence="6">The sequence shown here is derived from an EMBL/GenBank/DDBJ whole genome shotgun (WGS) entry which is preliminary data.</text>
</comment>
<dbReference type="InterPro" id="IPR042216">
    <property type="entry name" value="MitoNEET_CISD"/>
</dbReference>
<dbReference type="GO" id="GO:0000287">
    <property type="term" value="F:magnesium ion binding"/>
    <property type="evidence" value="ECO:0007669"/>
    <property type="project" value="InterPro"/>
</dbReference>
<dbReference type="CDD" id="cd03467">
    <property type="entry name" value="Rieske"/>
    <property type="match status" value="1"/>
</dbReference>
<feature type="domain" description="Rieske" evidence="5">
    <location>
        <begin position="228"/>
        <end position="322"/>
    </location>
</feature>
<dbReference type="InterPro" id="IPR017941">
    <property type="entry name" value="Rieske_2Fe-2S"/>
</dbReference>
<keyword evidence="2" id="KW-0479">Metal-binding</keyword>
<dbReference type="SUPFAM" id="SSF52518">
    <property type="entry name" value="Thiamin diphosphate-binding fold (THDP-binding)"/>
    <property type="match status" value="1"/>
</dbReference>
<keyword evidence="1" id="KW-0001">2Fe-2S</keyword>
<evidence type="ECO:0000256" key="3">
    <source>
        <dbReference type="ARBA" id="ARBA00023004"/>
    </source>
</evidence>
<dbReference type="Proteomes" id="UP000886124">
    <property type="component" value="Unassembled WGS sequence"/>
</dbReference>
<dbReference type="InterPro" id="IPR047211">
    <property type="entry name" value="POXB-like"/>
</dbReference>
<feature type="non-terminal residue" evidence="6">
    <location>
        <position position="569"/>
    </location>
</feature>
<dbReference type="Pfam" id="PF00355">
    <property type="entry name" value="Rieske"/>
    <property type="match status" value="1"/>
</dbReference>
<dbReference type="InterPro" id="IPR029061">
    <property type="entry name" value="THDP-binding"/>
</dbReference>
<dbReference type="InterPro" id="IPR018967">
    <property type="entry name" value="FeS-contain_CDGSH-typ"/>
</dbReference>
<keyword evidence="4" id="KW-0411">Iron-sulfur</keyword>
<dbReference type="Pfam" id="PF02776">
    <property type="entry name" value="TPP_enzyme_N"/>
    <property type="match status" value="1"/>
</dbReference>
<dbReference type="InterPro" id="IPR010693">
    <property type="entry name" value="Divergent_4Fe-4S_mono-cluster"/>
</dbReference>
<gene>
    <name evidence="6" type="ORF">ENJ89_00755</name>
</gene>